<protein>
    <recommendedName>
        <fullName evidence="5">NnrS family protein</fullName>
    </recommendedName>
</protein>
<feature type="transmembrane region" description="Helical" evidence="2">
    <location>
        <begin position="307"/>
        <end position="328"/>
    </location>
</feature>
<feature type="transmembrane region" description="Helical" evidence="2">
    <location>
        <begin position="96"/>
        <end position="113"/>
    </location>
</feature>
<dbReference type="AlphaFoldDB" id="A8LRK8"/>
<feature type="compositionally biased region" description="Basic and acidic residues" evidence="1">
    <location>
        <begin position="19"/>
        <end position="36"/>
    </location>
</feature>
<evidence type="ECO:0008006" key="5">
    <source>
        <dbReference type="Google" id="ProtNLM"/>
    </source>
</evidence>
<dbReference type="KEGG" id="dsh:Dshi_2303"/>
<gene>
    <name evidence="3" type="ordered locus">Dshi_2303</name>
</gene>
<feature type="transmembrane region" description="Helical" evidence="2">
    <location>
        <begin position="57"/>
        <end position="76"/>
    </location>
</feature>
<sequence length="432" mass="45998">MAQDPKGGVCRKPLAKAAKSWDRKRSSTEGKRDVRTTSEQMRAWTGPAVLSYGFRPFFLAAGLWAAAAMVAWIAMLSGQDVLPTAFDPVSWHAHEFLFGYLGAVVAGFMLTAVPNWTGRLPLVGWPLAGLFALWLAGRLAVSISEVLPALVVAAADLSFAVLLALAMTREIVAGRNWRNLTILALLATFILANGLFHWEAARGGNAAGGFGLRLGLAAGLMMIAVIGGRIIPSFTRNWLVKRGDTVLPAPPMQAFDKLTLLVLLGALLAWVGWPLHVLTGGLLVAAGLLHLARLTRWSWQRTASEPLVWVLHLAYLFLPMGAVLQGLATLRPELVGTAPAQHVWMAGCIGLMTLAVMTRATLGHTGRALTAGSGTTAIYLLIVAAVLSRALAGVWPAWASMLHALSAVFWIAAFGGFSLLYGGLLLRPKPAA</sequence>
<dbReference type="HOGENOM" id="CLU_041785_2_0_5"/>
<feature type="transmembrane region" description="Helical" evidence="2">
    <location>
        <begin position="277"/>
        <end position="295"/>
    </location>
</feature>
<feature type="transmembrane region" description="Helical" evidence="2">
    <location>
        <begin position="180"/>
        <end position="198"/>
    </location>
</feature>
<evidence type="ECO:0000313" key="4">
    <source>
        <dbReference type="Proteomes" id="UP000006833"/>
    </source>
</evidence>
<reference evidence="4" key="1">
    <citation type="journal article" date="2010" name="ISME J.">
        <title>The complete genome sequence of the algal symbiont Dinoroseobacter shibae: a hitchhiker's guide to life in the sea.</title>
        <authorList>
            <person name="Wagner-Dobler I."/>
            <person name="Ballhausen B."/>
            <person name="Berger M."/>
            <person name="Brinkhoff T."/>
            <person name="Buchholz I."/>
            <person name="Bunk B."/>
            <person name="Cypionka H."/>
            <person name="Daniel R."/>
            <person name="Drepper T."/>
            <person name="Gerdts G."/>
            <person name="Hahnke S."/>
            <person name="Han C."/>
            <person name="Jahn D."/>
            <person name="Kalhoefer D."/>
            <person name="Kiss H."/>
            <person name="Klenk H.P."/>
            <person name="Kyrpides N."/>
            <person name="Liebl W."/>
            <person name="Liesegang H."/>
            <person name="Meincke L."/>
            <person name="Pati A."/>
            <person name="Petersen J."/>
            <person name="Piekarski T."/>
            <person name="Pommerenke C."/>
            <person name="Pradella S."/>
            <person name="Pukall R."/>
            <person name="Rabus R."/>
            <person name="Stackebrandt E."/>
            <person name="Thole S."/>
            <person name="Thompson L."/>
            <person name="Tielen P."/>
            <person name="Tomasch J."/>
            <person name="von Jan M."/>
            <person name="Wanphrut N."/>
            <person name="Wichels A."/>
            <person name="Zech H."/>
            <person name="Simon M."/>
        </authorList>
    </citation>
    <scope>NUCLEOTIDE SEQUENCE [LARGE SCALE GENOMIC DNA]</scope>
    <source>
        <strain evidence="4">DSM 16493 / NCIMB 14021 / DFL 12</strain>
    </source>
</reference>
<feature type="transmembrane region" description="Helical" evidence="2">
    <location>
        <begin position="120"/>
        <end position="141"/>
    </location>
</feature>
<dbReference type="InterPro" id="IPR010266">
    <property type="entry name" value="NnrS"/>
</dbReference>
<feature type="transmembrane region" description="Helical" evidence="2">
    <location>
        <begin position="404"/>
        <end position="426"/>
    </location>
</feature>
<keyword evidence="4" id="KW-1185">Reference proteome</keyword>
<name>A8LRK8_DINSH</name>
<keyword evidence="2" id="KW-0472">Membrane</keyword>
<feature type="region of interest" description="Disordered" evidence="1">
    <location>
        <begin position="1"/>
        <end position="38"/>
    </location>
</feature>
<feature type="transmembrane region" description="Helical" evidence="2">
    <location>
        <begin position="210"/>
        <end position="231"/>
    </location>
</feature>
<evidence type="ECO:0000256" key="1">
    <source>
        <dbReference type="SAM" id="MobiDB-lite"/>
    </source>
</evidence>
<proteinExistence type="predicted"/>
<dbReference type="eggNOG" id="COG3213">
    <property type="taxonomic scope" value="Bacteria"/>
</dbReference>
<evidence type="ECO:0000256" key="2">
    <source>
        <dbReference type="SAM" id="Phobius"/>
    </source>
</evidence>
<feature type="transmembrane region" description="Helical" evidence="2">
    <location>
        <begin position="252"/>
        <end position="271"/>
    </location>
</feature>
<feature type="transmembrane region" description="Helical" evidence="2">
    <location>
        <begin position="378"/>
        <end position="398"/>
    </location>
</feature>
<dbReference type="Pfam" id="PF05940">
    <property type="entry name" value="NnrS"/>
    <property type="match status" value="1"/>
</dbReference>
<organism evidence="3 4">
    <name type="scientific">Dinoroseobacter shibae (strain DSM 16493 / NCIMB 14021 / DFL 12)</name>
    <dbReference type="NCBI Taxonomy" id="398580"/>
    <lineage>
        <taxon>Bacteria</taxon>
        <taxon>Pseudomonadati</taxon>
        <taxon>Pseudomonadota</taxon>
        <taxon>Alphaproteobacteria</taxon>
        <taxon>Rhodobacterales</taxon>
        <taxon>Roseobacteraceae</taxon>
        <taxon>Dinoroseobacter</taxon>
    </lineage>
</organism>
<evidence type="ECO:0000313" key="3">
    <source>
        <dbReference type="EMBL" id="ABV94039.1"/>
    </source>
</evidence>
<feature type="transmembrane region" description="Helical" evidence="2">
    <location>
        <begin position="340"/>
        <end position="357"/>
    </location>
</feature>
<accession>A8LRK8</accession>
<keyword evidence="2" id="KW-1133">Transmembrane helix</keyword>
<dbReference type="STRING" id="398580.Dshi_2303"/>
<dbReference type="Proteomes" id="UP000006833">
    <property type="component" value="Chromosome"/>
</dbReference>
<feature type="transmembrane region" description="Helical" evidence="2">
    <location>
        <begin position="147"/>
        <end position="168"/>
    </location>
</feature>
<dbReference type="EMBL" id="CP000830">
    <property type="protein sequence ID" value="ABV94039.1"/>
    <property type="molecule type" value="Genomic_DNA"/>
</dbReference>
<keyword evidence="2" id="KW-0812">Transmembrane</keyword>